<proteinExistence type="predicted"/>
<accession>A0A7R9JC36</accession>
<organism evidence="2">
    <name type="scientific">Timema californicum</name>
    <name type="common">California timema</name>
    <name type="synonym">Walking stick</name>
    <dbReference type="NCBI Taxonomy" id="61474"/>
    <lineage>
        <taxon>Eukaryota</taxon>
        <taxon>Metazoa</taxon>
        <taxon>Ecdysozoa</taxon>
        <taxon>Arthropoda</taxon>
        <taxon>Hexapoda</taxon>
        <taxon>Insecta</taxon>
        <taxon>Pterygota</taxon>
        <taxon>Neoptera</taxon>
        <taxon>Polyneoptera</taxon>
        <taxon>Phasmatodea</taxon>
        <taxon>Timematodea</taxon>
        <taxon>Timematoidea</taxon>
        <taxon>Timematidae</taxon>
        <taxon>Timema</taxon>
    </lineage>
</organism>
<protein>
    <submittedName>
        <fullName evidence="2">(California timema) hypothetical protein</fullName>
    </submittedName>
</protein>
<dbReference type="AlphaFoldDB" id="A0A7R9JC36"/>
<sequence>MQKEFVFSDEYVQGQKLTTQIDKPCADVEEKLIQLSKLKVDMASVNIATVNAAFQVNREIENMDGTWNVTNACENLQPPWNVFSSCPIKPGTYHIVNAPFLMEVTKRRAAINNYWKVNVEVYEEGKKVACVGGRWAIQQKVEKWDSE</sequence>
<evidence type="ECO:0000256" key="1">
    <source>
        <dbReference type="ARBA" id="ARBA00022729"/>
    </source>
</evidence>
<evidence type="ECO:0000313" key="2">
    <source>
        <dbReference type="EMBL" id="CAD7576580.1"/>
    </source>
</evidence>
<dbReference type="EMBL" id="OE184422">
    <property type="protein sequence ID" value="CAD7576580.1"/>
    <property type="molecule type" value="Genomic_DNA"/>
</dbReference>
<keyword evidence="1" id="KW-0732">Signal</keyword>
<gene>
    <name evidence="2" type="ORF">TCMB3V08_LOCUS9147</name>
</gene>
<reference evidence="2" key="1">
    <citation type="submission" date="2020-11" db="EMBL/GenBank/DDBJ databases">
        <authorList>
            <person name="Tran Van P."/>
        </authorList>
    </citation>
    <scope>NUCLEOTIDE SEQUENCE</scope>
</reference>
<dbReference type="Gene3D" id="2.70.220.10">
    <property type="entry name" value="Ganglioside GM2 activator"/>
    <property type="match status" value="1"/>
</dbReference>
<name>A0A7R9JC36_TIMCA</name>
<dbReference type="InterPro" id="IPR036846">
    <property type="entry name" value="GM2-AP_sf"/>
</dbReference>